<protein>
    <submittedName>
        <fullName evidence="1">Reverse transcriptases (RTs) from retrotransposons domain-containing protein</fullName>
    </submittedName>
</protein>
<keyword evidence="1" id="KW-0695">RNA-directed DNA polymerase</keyword>
<evidence type="ECO:0000313" key="1">
    <source>
        <dbReference type="EMBL" id="GFR82196.1"/>
    </source>
</evidence>
<dbReference type="PANTHER" id="PTHR37984">
    <property type="entry name" value="PROTEIN CBG26694"/>
    <property type="match status" value="1"/>
</dbReference>
<dbReference type="InterPro" id="IPR050951">
    <property type="entry name" value="Retrovirus_Pol_polyprotein"/>
</dbReference>
<dbReference type="EMBL" id="BMAT01001250">
    <property type="protein sequence ID" value="GFR82196.1"/>
    <property type="molecule type" value="Genomic_DNA"/>
</dbReference>
<name>A0AAV4GAC3_9GAST</name>
<proteinExistence type="predicted"/>
<dbReference type="AlphaFoldDB" id="A0AAV4GAC3"/>
<accession>A0AAV4GAC3</accession>
<evidence type="ECO:0000313" key="2">
    <source>
        <dbReference type="Proteomes" id="UP000762676"/>
    </source>
</evidence>
<keyword evidence="1" id="KW-0808">Transferase</keyword>
<dbReference type="InterPro" id="IPR043502">
    <property type="entry name" value="DNA/RNA_pol_sf"/>
</dbReference>
<reference evidence="1 2" key="1">
    <citation type="journal article" date="2021" name="Elife">
        <title>Chloroplast acquisition without the gene transfer in kleptoplastic sea slugs, Plakobranchus ocellatus.</title>
        <authorList>
            <person name="Maeda T."/>
            <person name="Takahashi S."/>
            <person name="Yoshida T."/>
            <person name="Shimamura S."/>
            <person name="Takaki Y."/>
            <person name="Nagai Y."/>
            <person name="Toyoda A."/>
            <person name="Suzuki Y."/>
            <person name="Arimoto A."/>
            <person name="Ishii H."/>
            <person name="Satoh N."/>
            <person name="Nishiyama T."/>
            <person name="Hasebe M."/>
            <person name="Maruyama T."/>
            <person name="Minagawa J."/>
            <person name="Obokata J."/>
            <person name="Shigenobu S."/>
        </authorList>
    </citation>
    <scope>NUCLEOTIDE SEQUENCE [LARGE SCALE GENOMIC DNA]</scope>
</reference>
<dbReference type="GO" id="GO:0003964">
    <property type="term" value="F:RNA-directed DNA polymerase activity"/>
    <property type="evidence" value="ECO:0007669"/>
    <property type="project" value="UniProtKB-KW"/>
</dbReference>
<sequence>MRRSITYRESWQTQCQPPKLLEKVGKLNASHPSGIEKIAQEYADAFDDLGCKDETYSIRLDGKVKLAVAAASRISLILRGQLVKEPNCMESLGVIAEVGEPTDWKNPLIVVPLPIKVQYIPYGLHYKYCTLIGKDRKKPNGSLRLRMDPKRLNEAIKREQYQLPTLDEVIIEMKDAKLILH</sequence>
<keyword evidence="1" id="KW-0548">Nucleotidyltransferase</keyword>
<comment type="caution">
    <text evidence="1">The sequence shown here is derived from an EMBL/GenBank/DDBJ whole genome shotgun (WGS) entry which is preliminary data.</text>
</comment>
<dbReference type="Proteomes" id="UP000762676">
    <property type="component" value="Unassembled WGS sequence"/>
</dbReference>
<dbReference type="PANTHER" id="PTHR37984:SF8">
    <property type="entry name" value="CCHC-TYPE DOMAIN-CONTAINING PROTEIN"/>
    <property type="match status" value="1"/>
</dbReference>
<gene>
    <name evidence="1" type="ORF">ElyMa_000621100</name>
</gene>
<organism evidence="1 2">
    <name type="scientific">Elysia marginata</name>
    <dbReference type="NCBI Taxonomy" id="1093978"/>
    <lineage>
        <taxon>Eukaryota</taxon>
        <taxon>Metazoa</taxon>
        <taxon>Spiralia</taxon>
        <taxon>Lophotrochozoa</taxon>
        <taxon>Mollusca</taxon>
        <taxon>Gastropoda</taxon>
        <taxon>Heterobranchia</taxon>
        <taxon>Euthyneura</taxon>
        <taxon>Panpulmonata</taxon>
        <taxon>Sacoglossa</taxon>
        <taxon>Placobranchoidea</taxon>
        <taxon>Plakobranchidae</taxon>
        <taxon>Elysia</taxon>
    </lineage>
</organism>
<keyword evidence="2" id="KW-1185">Reference proteome</keyword>
<dbReference type="SUPFAM" id="SSF56672">
    <property type="entry name" value="DNA/RNA polymerases"/>
    <property type="match status" value="1"/>
</dbReference>
<dbReference type="Gene3D" id="3.10.10.10">
    <property type="entry name" value="HIV Type 1 Reverse Transcriptase, subunit A, domain 1"/>
    <property type="match status" value="1"/>
</dbReference>